<reference evidence="1 2" key="1">
    <citation type="journal article" date="2017" name="Int. J. Syst. Evol. Microbiol.">
        <title>Ramlibacter monticola sp. nov., isolated from forest soil.</title>
        <authorList>
            <person name="Chaudhary D.K."/>
            <person name="Kim J."/>
        </authorList>
    </citation>
    <scope>NUCLEOTIDE SEQUENCE [LARGE SCALE GENOMIC DNA]</scope>
    <source>
        <strain evidence="1 2">KACC 19175</strain>
    </source>
</reference>
<sequence>MRNPQPTPPASVLPLPELVPSLREVAAALRRVKRATEPGPGYRIGICDAGGTLVAGTRFASFNQVQRFSLAMADLGYGDVIAEDAEQAHGFHVLFVRRAPGP</sequence>
<keyword evidence="2" id="KW-1185">Reference proteome</keyword>
<evidence type="ECO:0000313" key="1">
    <source>
        <dbReference type="EMBL" id="MBL0393254.1"/>
    </source>
</evidence>
<comment type="caution">
    <text evidence="1">The sequence shown here is derived from an EMBL/GenBank/DDBJ whole genome shotgun (WGS) entry which is preliminary data.</text>
</comment>
<dbReference type="AlphaFoldDB" id="A0A936Z3K1"/>
<evidence type="ECO:0000313" key="2">
    <source>
        <dbReference type="Proteomes" id="UP000599109"/>
    </source>
</evidence>
<dbReference type="Proteomes" id="UP000599109">
    <property type="component" value="Unassembled WGS sequence"/>
</dbReference>
<name>A0A936Z3K1_9BURK</name>
<protein>
    <submittedName>
        <fullName evidence="1">Uncharacterized protein</fullName>
    </submittedName>
</protein>
<dbReference type="EMBL" id="JAEQNE010000005">
    <property type="protein sequence ID" value="MBL0393254.1"/>
    <property type="molecule type" value="Genomic_DNA"/>
</dbReference>
<dbReference type="RefSeq" id="WP_201675928.1">
    <property type="nucleotide sequence ID" value="NZ_JAEQNE010000005.1"/>
</dbReference>
<organism evidence="1 2">
    <name type="scientific">Ramlibacter monticola</name>
    <dbReference type="NCBI Taxonomy" id="1926872"/>
    <lineage>
        <taxon>Bacteria</taxon>
        <taxon>Pseudomonadati</taxon>
        <taxon>Pseudomonadota</taxon>
        <taxon>Betaproteobacteria</taxon>
        <taxon>Burkholderiales</taxon>
        <taxon>Comamonadaceae</taxon>
        <taxon>Ramlibacter</taxon>
    </lineage>
</organism>
<proteinExistence type="predicted"/>
<gene>
    <name evidence="1" type="ORF">JJ685_19100</name>
</gene>
<accession>A0A936Z3K1</accession>